<organism evidence="9 10">
    <name type="scientific">Cinchona calisaya</name>
    <dbReference type="NCBI Taxonomy" id="153742"/>
    <lineage>
        <taxon>Eukaryota</taxon>
        <taxon>Viridiplantae</taxon>
        <taxon>Streptophyta</taxon>
        <taxon>Embryophyta</taxon>
        <taxon>Tracheophyta</taxon>
        <taxon>Spermatophyta</taxon>
        <taxon>Magnoliopsida</taxon>
        <taxon>eudicotyledons</taxon>
        <taxon>Gunneridae</taxon>
        <taxon>Pentapetalae</taxon>
        <taxon>asterids</taxon>
        <taxon>lamiids</taxon>
        <taxon>Gentianales</taxon>
        <taxon>Rubiaceae</taxon>
        <taxon>Cinchonoideae</taxon>
        <taxon>Cinchoneae</taxon>
        <taxon>Cinchona</taxon>
    </lineage>
</organism>
<dbReference type="InterPro" id="IPR036915">
    <property type="entry name" value="Cyclin-like_sf"/>
</dbReference>
<dbReference type="EMBL" id="JBJUIK010000015">
    <property type="protein sequence ID" value="KAL3501230.1"/>
    <property type="molecule type" value="Genomic_DNA"/>
</dbReference>
<sequence>MSVSYSDCFSDLLCGEDSGTIFSGDDLPECSSENESQQPPDDLEELITGLIEHEKEYVPGMDYLDRFQSQSLDASARAESIAWILKVQRYYGFQPLTTYLSVNYFDRVLYSRRLPQTTGWPLQLLSVACLSLAAKMEESLAPSLLDLQVEGAKYIFEPRTISRMEFLVLNTLDWRLRSITPFSFISFFAYKVDPTGTYTGSLVSRASEIILSHVQEASFLEYSPSCIAAATILSAAGDLPIFSFLNPQYAESWCDGLHREKIISCHQLVQQIMINNRSRKTPKSLPQLRIMSRMSVSYSESSSSSSSSTSSSSCSSCKRRRLDNYLWTDDDKGNSE</sequence>
<name>A0ABD2Y372_9GENT</name>
<evidence type="ECO:0000256" key="1">
    <source>
        <dbReference type="ARBA" id="ARBA00009065"/>
    </source>
</evidence>
<dbReference type="Proteomes" id="UP001630127">
    <property type="component" value="Unassembled WGS sequence"/>
</dbReference>
<keyword evidence="2" id="KW-0132">Cell division</keyword>
<keyword evidence="3 5" id="KW-0195">Cyclin</keyword>
<evidence type="ECO:0000256" key="4">
    <source>
        <dbReference type="ARBA" id="ARBA00023306"/>
    </source>
</evidence>
<dbReference type="Pfam" id="PF02984">
    <property type="entry name" value="Cyclin_C"/>
    <property type="match status" value="1"/>
</dbReference>
<evidence type="ECO:0000313" key="10">
    <source>
        <dbReference type="Proteomes" id="UP001630127"/>
    </source>
</evidence>
<dbReference type="FunFam" id="1.10.472.10:FF:000034">
    <property type="entry name" value="D2/4-type cyclin"/>
    <property type="match status" value="1"/>
</dbReference>
<dbReference type="AlphaFoldDB" id="A0ABD2Y372"/>
<dbReference type="InterPro" id="IPR039361">
    <property type="entry name" value="Cyclin"/>
</dbReference>
<evidence type="ECO:0008006" key="11">
    <source>
        <dbReference type="Google" id="ProtNLM"/>
    </source>
</evidence>
<dbReference type="Gene3D" id="1.10.472.10">
    <property type="entry name" value="Cyclin-like"/>
    <property type="match status" value="2"/>
</dbReference>
<comment type="caution">
    <text evidence="9">The sequence shown here is derived from an EMBL/GenBank/DDBJ whole genome shotgun (WGS) entry which is preliminary data.</text>
</comment>
<reference evidence="9 10" key="1">
    <citation type="submission" date="2024-11" db="EMBL/GenBank/DDBJ databases">
        <title>A near-complete genome assembly of Cinchona calisaya.</title>
        <authorList>
            <person name="Lian D.C."/>
            <person name="Zhao X.W."/>
            <person name="Wei L."/>
        </authorList>
    </citation>
    <scope>NUCLEOTIDE SEQUENCE [LARGE SCALE GENOMIC DNA]</scope>
    <source>
        <tissue evidence="9">Nenye</tissue>
    </source>
</reference>
<dbReference type="SUPFAM" id="SSF47954">
    <property type="entry name" value="Cyclin-like"/>
    <property type="match status" value="2"/>
</dbReference>
<dbReference type="PANTHER" id="PTHR10177">
    <property type="entry name" value="CYCLINS"/>
    <property type="match status" value="1"/>
</dbReference>
<evidence type="ECO:0000259" key="7">
    <source>
        <dbReference type="SMART" id="SM00385"/>
    </source>
</evidence>
<evidence type="ECO:0000256" key="2">
    <source>
        <dbReference type="ARBA" id="ARBA00022618"/>
    </source>
</evidence>
<feature type="domain" description="Cyclin C-terminal" evidence="8">
    <location>
        <begin position="179"/>
        <end position="308"/>
    </location>
</feature>
<gene>
    <name evidence="9" type="ORF">ACH5RR_035679</name>
</gene>
<dbReference type="Pfam" id="PF00134">
    <property type="entry name" value="Cyclin_N"/>
    <property type="match status" value="1"/>
</dbReference>
<comment type="similarity">
    <text evidence="1">Belongs to the cyclin family. Cyclin D subfamily.</text>
</comment>
<feature type="domain" description="Cyclin-like" evidence="7">
    <location>
        <begin position="82"/>
        <end position="170"/>
    </location>
</feature>
<evidence type="ECO:0000256" key="6">
    <source>
        <dbReference type="SAM" id="MobiDB-lite"/>
    </source>
</evidence>
<accession>A0ABD2Y372</accession>
<evidence type="ECO:0000313" key="9">
    <source>
        <dbReference type="EMBL" id="KAL3501230.1"/>
    </source>
</evidence>
<feature type="compositionally biased region" description="Low complexity" evidence="6">
    <location>
        <begin position="299"/>
        <end position="316"/>
    </location>
</feature>
<keyword evidence="10" id="KW-1185">Reference proteome</keyword>
<dbReference type="CDD" id="cd20543">
    <property type="entry name" value="CYCLIN_AtCycD-like_rpt1"/>
    <property type="match status" value="1"/>
</dbReference>
<dbReference type="InterPro" id="IPR013763">
    <property type="entry name" value="Cyclin-like_dom"/>
</dbReference>
<dbReference type="CDD" id="cd20544">
    <property type="entry name" value="CYCLIN_AtCycD-like_rpt2"/>
    <property type="match status" value="1"/>
</dbReference>
<protein>
    <recommendedName>
        <fullName evidence="11">Cyclin N-terminal domain-containing protein</fullName>
    </recommendedName>
</protein>
<evidence type="ECO:0000256" key="3">
    <source>
        <dbReference type="ARBA" id="ARBA00023127"/>
    </source>
</evidence>
<evidence type="ECO:0000256" key="5">
    <source>
        <dbReference type="RuleBase" id="RU000383"/>
    </source>
</evidence>
<dbReference type="GO" id="GO:0051301">
    <property type="term" value="P:cell division"/>
    <property type="evidence" value="ECO:0007669"/>
    <property type="project" value="UniProtKB-KW"/>
</dbReference>
<dbReference type="SMART" id="SM01332">
    <property type="entry name" value="Cyclin_C"/>
    <property type="match status" value="1"/>
</dbReference>
<dbReference type="InterPro" id="IPR006671">
    <property type="entry name" value="Cyclin_N"/>
</dbReference>
<evidence type="ECO:0000259" key="8">
    <source>
        <dbReference type="SMART" id="SM01332"/>
    </source>
</evidence>
<dbReference type="SMART" id="SM00385">
    <property type="entry name" value="CYCLIN"/>
    <property type="match status" value="1"/>
</dbReference>
<feature type="region of interest" description="Disordered" evidence="6">
    <location>
        <begin position="299"/>
        <end position="318"/>
    </location>
</feature>
<dbReference type="InterPro" id="IPR004367">
    <property type="entry name" value="Cyclin_C-dom"/>
</dbReference>
<proteinExistence type="inferred from homology"/>
<keyword evidence="4" id="KW-0131">Cell cycle</keyword>